<protein>
    <submittedName>
        <fullName evidence="1">Uncharacterized protein</fullName>
    </submittedName>
</protein>
<name>A0A1C7N052_9FUNG</name>
<comment type="caution">
    <text evidence="1">The sequence shown here is derived from an EMBL/GenBank/DDBJ whole genome shotgun (WGS) entry which is preliminary data.</text>
</comment>
<dbReference type="OrthoDB" id="5598377at2759"/>
<reference evidence="1 2" key="1">
    <citation type="submission" date="2016-03" db="EMBL/GenBank/DDBJ databases">
        <title>Choanephora cucurbitarum.</title>
        <authorList>
            <person name="Min B."/>
            <person name="Park H."/>
            <person name="Park J.-H."/>
            <person name="Shin H.-D."/>
            <person name="Choi I.-G."/>
        </authorList>
    </citation>
    <scope>NUCLEOTIDE SEQUENCE [LARGE SCALE GENOMIC DNA]</scope>
    <source>
        <strain evidence="1 2">KUS-F28377</strain>
    </source>
</reference>
<accession>A0A1C7N052</accession>
<proteinExistence type="predicted"/>
<organism evidence="1 2">
    <name type="scientific">Choanephora cucurbitarum</name>
    <dbReference type="NCBI Taxonomy" id="101091"/>
    <lineage>
        <taxon>Eukaryota</taxon>
        <taxon>Fungi</taxon>
        <taxon>Fungi incertae sedis</taxon>
        <taxon>Mucoromycota</taxon>
        <taxon>Mucoromycotina</taxon>
        <taxon>Mucoromycetes</taxon>
        <taxon>Mucorales</taxon>
        <taxon>Mucorineae</taxon>
        <taxon>Choanephoraceae</taxon>
        <taxon>Choanephoroideae</taxon>
        <taxon>Choanephora</taxon>
    </lineage>
</organism>
<sequence>MVGFYNSLYNLAHTHLNDTYELLTSLQGRLSPAQTTTLMQSTSWDEIIFVSQRSPRKSSPGLDGLPYEILDILIRVPCFHGLILTSQPVRFGSCYRC</sequence>
<dbReference type="AlphaFoldDB" id="A0A1C7N052"/>
<dbReference type="InParanoid" id="A0A1C7N052"/>
<evidence type="ECO:0000313" key="1">
    <source>
        <dbReference type="EMBL" id="OBZ82453.1"/>
    </source>
</evidence>
<keyword evidence="2" id="KW-1185">Reference proteome</keyword>
<evidence type="ECO:0000313" key="2">
    <source>
        <dbReference type="Proteomes" id="UP000093000"/>
    </source>
</evidence>
<dbReference type="Proteomes" id="UP000093000">
    <property type="component" value="Unassembled WGS sequence"/>
</dbReference>
<gene>
    <name evidence="1" type="ORF">A0J61_09494</name>
</gene>
<dbReference type="EMBL" id="LUGH01000863">
    <property type="protein sequence ID" value="OBZ82453.1"/>
    <property type="molecule type" value="Genomic_DNA"/>
</dbReference>